<organism evidence="1 2">
    <name type="scientific">Latilactobacillus sakei</name>
    <name type="common">Lactobacillus sakei</name>
    <dbReference type="NCBI Taxonomy" id="1599"/>
    <lineage>
        <taxon>Bacteria</taxon>
        <taxon>Bacillati</taxon>
        <taxon>Bacillota</taxon>
        <taxon>Bacilli</taxon>
        <taxon>Lactobacillales</taxon>
        <taxon>Lactobacillaceae</taxon>
        <taxon>Latilactobacillus</taxon>
    </lineage>
</organism>
<proteinExistence type="predicted"/>
<dbReference type="Proteomes" id="UP000234349">
    <property type="component" value="Unassembled WGS sequence"/>
</dbReference>
<gene>
    <name evidence="1" type="ORF">CUR37_06365</name>
</gene>
<accession>A0AAX0VAH3</accession>
<dbReference type="RefSeq" id="WP_076981416.1">
    <property type="nucleotide sequence ID" value="NZ_CP015487.1"/>
</dbReference>
<dbReference type="EMBL" id="MKGH01000028">
    <property type="protein sequence ID" value="PKX77698.1"/>
    <property type="molecule type" value="Genomic_DNA"/>
</dbReference>
<name>A0AAX0VAH3_LATSK</name>
<protein>
    <submittedName>
        <fullName evidence="1">Uncharacterized protein</fullName>
    </submittedName>
</protein>
<sequence>MNAHIIPLYAVITKSLQRTVGYKSTALQVMYTNRDGEEYEIDINSAIKSDPIVINDFDPRWSPEDNNLILSMAFSFNKPSGLFGYSGVTASTNKLAVGYTIASKTSGFQETCKIDSIPNQDSECIIEFEKIFHKGLLRGSFLIEFFIYLEEISIHLDGQAGIVGTHMTTDPLLTYQFIVDGSGSMFPIVEIDRPGGPLWNLDIQWSDPMVDTLDESSVILKLNSAHPRFNGIVDSRTYSDRYIMKEILIQVMTMIIQQALQIEGYDITDFEDAENGTIAKMIWYWVKSFNIRTSKSEFDAVSISNSIRMNEDKF</sequence>
<evidence type="ECO:0000313" key="1">
    <source>
        <dbReference type="EMBL" id="PKX77698.1"/>
    </source>
</evidence>
<dbReference type="AlphaFoldDB" id="A0AAX0VAH3"/>
<reference evidence="1 2" key="1">
    <citation type="submission" date="2016-09" db="EMBL/GenBank/DDBJ databases">
        <authorList>
            <person name="Inglin R.C."/>
        </authorList>
    </citation>
    <scope>NUCLEOTIDE SEQUENCE [LARGE SCALE GENOMIC DNA]</scope>
    <source>
        <strain evidence="1 2">RI-517</strain>
    </source>
</reference>
<comment type="caution">
    <text evidence="1">The sequence shown here is derived from an EMBL/GenBank/DDBJ whole genome shotgun (WGS) entry which is preliminary data.</text>
</comment>
<evidence type="ECO:0000313" key="2">
    <source>
        <dbReference type="Proteomes" id="UP000234349"/>
    </source>
</evidence>